<keyword evidence="3" id="KW-1185">Reference proteome</keyword>
<sequence length="95" mass="9770">MTTTTPYQTAAPVRTLSVTSFVIGLSSIVFGWTLVAPVAGLVLGILALKREPLGRTFAIWGIVLNAVMLAGAAIGIAFAVVGLGVGLMALPFAWL</sequence>
<dbReference type="Proteomes" id="UP001174210">
    <property type="component" value="Unassembled WGS sequence"/>
</dbReference>
<feature type="transmembrane region" description="Helical" evidence="1">
    <location>
        <begin position="57"/>
        <end position="90"/>
    </location>
</feature>
<comment type="caution">
    <text evidence="2">The sequence shown here is derived from an EMBL/GenBank/DDBJ whole genome shotgun (WGS) entry which is preliminary data.</text>
</comment>
<dbReference type="RefSeq" id="WP_301220138.1">
    <property type="nucleotide sequence ID" value="NZ_JAROCB010000004.1"/>
</dbReference>
<proteinExistence type="predicted"/>
<keyword evidence="1" id="KW-0472">Membrane</keyword>
<evidence type="ECO:0000313" key="3">
    <source>
        <dbReference type="Proteomes" id="UP001174210"/>
    </source>
</evidence>
<keyword evidence="1" id="KW-1133">Transmembrane helix</keyword>
<protein>
    <recommendedName>
        <fullName evidence="4">DUF4190 domain-containing protein</fullName>
    </recommendedName>
</protein>
<dbReference type="EMBL" id="JAROCB010000004">
    <property type="protein sequence ID" value="MDN4598807.1"/>
    <property type="molecule type" value="Genomic_DNA"/>
</dbReference>
<name>A0ABT8J1H8_9MICO</name>
<evidence type="ECO:0008006" key="4">
    <source>
        <dbReference type="Google" id="ProtNLM"/>
    </source>
</evidence>
<feature type="transmembrane region" description="Helical" evidence="1">
    <location>
        <begin position="20"/>
        <end position="45"/>
    </location>
</feature>
<evidence type="ECO:0000256" key="1">
    <source>
        <dbReference type="SAM" id="Phobius"/>
    </source>
</evidence>
<gene>
    <name evidence="2" type="ORF">P5G59_16760</name>
</gene>
<keyword evidence="1" id="KW-0812">Transmembrane</keyword>
<accession>A0ABT8J1H8</accession>
<reference evidence="2" key="1">
    <citation type="submission" date="2023-03" db="EMBL/GenBank/DDBJ databases">
        <title>MT1 and MT2 Draft Genomes of Novel Species.</title>
        <authorList>
            <person name="Venkateswaran K."/>
        </authorList>
    </citation>
    <scope>NUCLEOTIDE SEQUENCE</scope>
    <source>
        <strain evidence="2">F6_8S_P_1A</strain>
    </source>
</reference>
<evidence type="ECO:0000313" key="2">
    <source>
        <dbReference type="EMBL" id="MDN4598807.1"/>
    </source>
</evidence>
<organism evidence="2 3">
    <name type="scientific">Leifsonia virtsii</name>
    <dbReference type="NCBI Taxonomy" id="3035915"/>
    <lineage>
        <taxon>Bacteria</taxon>
        <taxon>Bacillati</taxon>
        <taxon>Actinomycetota</taxon>
        <taxon>Actinomycetes</taxon>
        <taxon>Micrococcales</taxon>
        <taxon>Microbacteriaceae</taxon>
        <taxon>Leifsonia</taxon>
    </lineage>
</organism>